<name>A0ABQ9IKK3_9NEOP</name>
<dbReference type="EMBL" id="JARBHB010000001">
    <property type="protein sequence ID" value="KAJ8896977.1"/>
    <property type="molecule type" value="Genomic_DNA"/>
</dbReference>
<dbReference type="PANTHER" id="PTHR21505:SF12">
    <property type="entry name" value="MADF DOMAIN-CONTAINING PROTEIN-RELATED"/>
    <property type="match status" value="1"/>
</dbReference>
<comment type="caution">
    <text evidence="2">The sequence shown here is derived from an EMBL/GenBank/DDBJ whole genome shotgun (WGS) entry which is preliminary data.</text>
</comment>
<evidence type="ECO:0000313" key="2">
    <source>
        <dbReference type="EMBL" id="KAJ8896977.1"/>
    </source>
</evidence>
<protein>
    <recommendedName>
        <fullName evidence="1">MADF domain-containing protein</fullName>
    </recommendedName>
</protein>
<keyword evidence="3" id="KW-1185">Reference proteome</keyword>
<gene>
    <name evidence="2" type="ORF">PR048_002323</name>
</gene>
<feature type="domain" description="MADF" evidence="1">
    <location>
        <begin position="3"/>
        <end position="91"/>
    </location>
</feature>
<reference evidence="2 3" key="1">
    <citation type="submission" date="2023-02" db="EMBL/GenBank/DDBJ databases">
        <title>LHISI_Scaffold_Assembly.</title>
        <authorList>
            <person name="Stuart O.P."/>
            <person name="Cleave R."/>
            <person name="Magrath M.J.L."/>
            <person name="Mikheyev A.S."/>
        </authorList>
    </citation>
    <scope>NUCLEOTIDE SEQUENCE [LARGE SCALE GENOMIC DNA]</scope>
    <source>
        <strain evidence="2">Daus_M_001</strain>
        <tissue evidence="2">Leg muscle</tissue>
    </source>
</reference>
<dbReference type="InterPro" id="IPR006578">
    <property type="entry name" value="MADF-dom"/>
</dbReference>
<proteinExistence type="predicted"/>
<dbReference type="Pfam" id="PF10545">
    <property type="entry name" value="MADF_DNA_bdg"/>
    <property type="match status" value="1"/>
</dbReference>
<organism evidence="2 3">
    <name type="scientific">Dryococelus australis</name>
    <dbReference type="NCBI Taxonomy" id="614101"/>
    <lineage>
        <taxon>Eukaryota</taxon>
        <taxon>Metazoa</taxon>
        <taxon>Ecdysozoa</taxon>
        <taxon>Arthropoda</taxon>
        <taxon>Hexapoda</taxon>
        <taxon>Insecta</taxon>
        <taxon>Pterygota</taxon>
        <taxon>Neoptera</taxon>
        <taxon>Polyneoptera</taxon>
        <taxon>Phasmatodea</taxon>
        <taxon>Verophasmatodea</taxon>
        <taxon>Anareolatae</taxon>
        <taxon>Phasmatidae</taxon>
        <taxon>Eurycanthinae</taxon>
        <taxon>Dryococelus</taxon>
    </lineage>
</organism>
<dbReference type="SMART" id="SM00595">
    <property type="entry name" value="MADF"/>
    <property type="match status" value="1"/>
</dbReference>
<dbReference type="PROSITE" id="PS51029">
    <property type="entry name" value="MADF"/>
    <property type="match status" value="1"/>
</dbReference>
<evidence type="ECO:0000313" key="3">
    <source>
        <dbReference type="Proteomes" id="UP001159363"/>
    </source>
</evidence>
<accession>A0ABQ9IKK3</accession>
<dbReference type="PANTHER" id="PTHR21505">
    <property type="entry name" value="MADF DOMAIN-CONTAINING PROTEIN-RELATED"/>
    <property type="match status" value="1"/>
</dbReference>
<evidence type="ECO:0000259" key="1">
    <source>
        <dbReference type="PROSITE" id="PS51029"/>
    </source>
</evidence>
<sequence length="91" mass="10352">MPLFIEAYQWYECLWNSKRSDYSKSNVREKAYTAMATDLNLPHLTVADIKAEMKTIRTRYGAELTKIRNSEISGVGADDVYCAPIVLVQTS</sequence>
<dbReference type="Proteomes" id="UP001159363">
    <property type="component" value="Chromosome 1"/>
</dbReference>